<reference evidence="5 6" key="1">
    <citation type="submission" date="2014-11" db="EMBL/GenBank/DDBJ databases">
        <title>Genome sequence of Flavihumibacter solisilvae 3-3.</title>
        <authorList>
            <person name="Zhou G."/>
            <person name="Li M."/>
            <person name="Wang G."/>
        </authorList>
    </citation>
    <scope>NUCLEOTIDE SEQUENCE [LARGE SCALE GENOMIC DNA]</scope>
    <source>
        <strain evidence="5 6">3-3</strain>
    </source>
</reference>
<dbReference type="EMBL" id="JSVC01000050">
    <property type="protein sequence ID" value="KIC90274.1"/>
    <property type="molecule type" value="Genomic_DNA"/>
</dbReference>
<feature type="non-terminal residue" evidence="5">
    <location>
        <position position="1"/>
    </location>
</feature>
<accession>A0A0C1IIF9</accession>
<dbReference type="SUPFAM" id="SSF46689">
    <property type="entry name" value="Homeodomain-like"/>
    <property type="match status" value="1"/>
</dbReference>
<sequence>ATHDVFFICPGDHHYFDIMECTRFASIKFTDNYFHKHTAESIILHSPQVVMQHKQLKETKPDFSPREKTILRNAVENIVSYYDDPLIATSPFVFYQILSILGLTREVVGKSNETSSMQLNVPLDEQIISYIHQHIYSPAMIAIKSISNHFNISSAYFSTFFKKNYGDSFRSYVNKYRVSLIQNRLRSNQVTLKQIADEFGFTDESHLSHFFKNQTNITPGMFRQSAYGTCGGLANCLN</sequence>
<gene>
    <name evidence="5" type="ORF">OI18_23280</name>
</gene>
<dbReference type="AlphaFoldDB" id="A0A0C1IIF9"/>
<evidence type="ECO:0000313" key="6">
    <source>
        <dbReference type="Proteomes" id="UP000031408"/>
    </source>
</evidence>
<protein>
    <recommendedName>
        <fullName evidence="4">HTH araC/xylS-type domain-containing protein</fullName>
    </recommendedName>
</protein>
<evidence type="ECO:0000259" key="4">
    <source>
        <dbReference type="PROSITE" id="PS01124"/>
    </source>
</evidence>
<keyword evidence="3" id="KW-0804">Transcription</keyword>
<dbReference type="PROSITE" id="PS00041">
    <property type="entry name" value="HTH_ARAC_FAMILY_1"/>
    <property type="match status" value="1"/>
</dbReference>
<dbReference type="STRING" id="1349421.OI18_23280"/>
<evidence type="ECO:0000313" key="5">
    <source>
        <dbReference type="EMBL" id="KIC90274.1"/>
    </source>
</evidence>
<dbReference type="OrthoDB" id="636258at2"/>
<proteinExistence type="predicted"/>
<dbReference type="PANTHER" id="PTHR43280:SF2">
    <property type="entry name" value="HTH-TYPE TRANSCRIPTIONAL REGULATOR EXSA"/>
    <property type="match status" value="1"/>
</dbReference>
<dbReference type="InterPro" id="IPR009057">
    <property type="entry name" value="Homeodomain-like_sf"/>
</dbReference>
<dbReference type="InterPro" id="IPR018062">
    <property type="entry name" value="HTH_AraC-typ_CS"/>
</dbReference>
<dbReference type="RefSeq" id="WP_039144718.1">
    <property type="nucleotide sequence ID" value="NZ_JSVC01000050.1"/>
</dbReference>
<comment type="caution">
    <text evidence="5">The sequence shown here is derived from an EMBL/GenBank/DDBJ whole genome shotgun (WGS) entry which is preliminary data.</text>
</comment>
<dbReference type="Pfam" id="PF12833">
    <property type="entry name" value="HTH_18"/>
    <property type="match status" value="1"/>
</dbReference>
<keyword evidence="1" id="KW-0805">Transcription regulation</keyword>
<name>A0A0C1IIF9_9BACT</name>
<dbReference type="GO" id="GO:0043565">
    <property type="term" value="F:sequence-specific DNA binding"/>
    <property type="evidence" value="ECO:0007669"/>
    <property type="project" value="InterPro"/>
</dbReference>
<feature type="domain" description="HTH araC/xylS-type" evidence="4">
    <location>
        <begin position="125"/>
        <end position="225"/>
    </location>
</feature>
<dbReference type="InterPro" id="IPR018060">
    <property type="entry name" value="HTH_AraC"/>
</dbReference>
<dbReference type="Gene3D" id="1.10.10.60">
    <property type="entry name" value="Homeodomain-like"/>
    <property type="match status" value="2"/>
</dbReference>
<dbReference type="PANTHER" id="PTHR43280">
    <property type="entry name" value="ARAC-FAMILY TRANSCRIPTIONAL REGULATOR"/>
    <property type="match status" value="1"/>
</dbReference>
<evidence type="ECO:0000256" key="2">
    <source>
        <dbReference type="ARBA" id="ARBA00023125"/>
    </source>
</evidence>
<dbReference type="Proteomes" id="UP000031408">
    <property type="component" value="Unassembled WGS sequence"/>
</dbReference>
<organism evidence="5 6">
    <name type="scientific">Flavihumibacter solisilvae</name>
    <dbReference type="NCBI Taxonomy" id="1349421"/>
    <lineage>
        <taxon>Bacteria</taxon>
        <taxon>Pseudomonadati</taxon>
        <taxon>Bacteroidota</taxon>
        <taxon>Chitinophagia</taxon>
        <taxon>Chitinophagales</taxon>
        <taxon>Chitinophagaceae</taxon>
        <taxon>Flavihumibacter</taxon>
    </lineage>
</organism>
<dbReference type="GO" id="GO:0003700">
    <property type="term" value="F:DNA-binding transcription factor activity"/>
    <property type="evidence" value="ECO:0007669"/>
    <property type="project" value="InterPro"/>
</dbReference>
<keyword evidence="2" id="KW-0238">DNA-binding</keyword>
<evidence type="ECO:0000256" key="1">
    <source>
        <dbReference type="ARBA" id="ARBA00023015"/>
    </source>
</evidence>
<evidence type="ECO:0000256" key="3">
    <source>
        <dbReference type="ARBA" id="ARBA00023163"/>
    </source>
</evidence>
<dbReference type="PROSITE" id="PS01124">
    <property type="entry name" value="HTH_ARAC_FAMILY_2"/>
    <property type="match status" value="1"/>
</dbReference>
<keyword evidence="6" id="KW-1185">Reference proteome</keyword>
<dbReference type="SMART" id="SM00342">
    <property type="entry name" value="HTH_ARAC"/>
    <property type="match status" value="1"/>
</dbReference>